<dbReference type="InterPro" id="IPR050962">
    <property type="entry name" value="Phosphate-bind_PstS"/>
</dbReference>
<evidence type="ECO:0000259" key="2">
    <source>
        <dbReference type="Pfam" id="PF12849"/>
    </source>
</evidence>
<dbReference type="AlphaFoldDB" id="A0A6J6D490"/>
<dbReference type="PANTHER" id="PTHR42996:SF1">
    <property type="entry name" value="PHOSPHATE-BINDING PROTEIN PSTS"/>
    <property type="match status" value="1"/>
</dbReference>
<dbReference type="InterPro" id="IPR024370">
    <property type="entry name" value="PBP_domain"/>
</dbReference>
<dbReference type="Pfam" id="PF12849">
    <property type="entry name" value="PBP_like_2"/>
    <property type="match status" value="2"/>
</dbReference>
<comment type="similarity">
    <text evidence="1">Belongs to the PstS family.</text>
</comment>
<dbReference type="PANTHER" id="PTHR42996">
    <property type="entry name" value="PHOSPHATE-BINDING PROTEIN PSTS"/>
    <property type="match status" value="1"/>
</dbReference>
<evidence type="ECO:0000313" key="3">
    <source>
        <dbReference type="EMBL" id="CAB4558176.1"/>
    </source>
</evidence>
<reference evidence="3" key="1">
    <citation type="submission" date="2020-05" db="EMBL/GenBank/DDBJ databases">
        <authorList>
            <person name="Chiriac C."/>
            <person name="Salcher M."/>
            <person name="Ghai R."/>
            <person name="Kavagutti S V."/>
        </authorList>
    </citation>
    <scope>NUCLEOTIDE SEQUENCE</scope>
</reference>
<accession>A0A6J6D490</accession>
<dbReference type="SUPFAM" id="SSF53850">
    <property type="entry name" value="Periplasmic binding protein-like II"/>
    <property type="match status" value="2"/>
</dbReference>
<organism evidence="3">
    <name type="scientific">freshwater metagenome</name>
    <dbReference type="NCBI Taxonomy" id="449393"/>
    <lineage>
        <taxon>unclassified sequences</taxon>
        <taxon>metagenomes</taxon>
        <taxon>ecological metagenomes</taxon>
    </lineage>
</organism>
<protein>
    <submittedName>
        <fullName evidence="3">Unannotated protein</fullName>
    </submittedName>
</protein>
<gene>
    <name evidence="3" type="ORF">UFOPK1619_00203</name>
</gene>
<proteinExistence type="inferred from homology"/>
<dbReference type="Gene3D" id="3.40.190.10">
    <property type="entry name" value="Periplasmic binding protein-like II"/>
    <property type="match status" value="2"/>
</dbReference>
<evidence type="ECO:0000256" key="1">
    <source>
        <dbReference type="ARBA" id="ARBA00008725"/>
    </source>
</evidence>
<feature type="domain" description="PBP" evidence="2">
    <location>
        <begin position="25"/>
        <end position="203"/>
    </location>
</feature>
<dbReference type="EMBL" id="CAEZTI010000021">
    <property type="protein sequence ID" value="CAB4558176.1"/>
    <property type="molecule type" value="Genomic_DNA"/>
</dbReference>
<name>A0A6J6D490_9ZZZZ</name>
<feature type="domain" description="PBP" evidence="2">
    <location>
        <begin position="258"/>
        <end position="421"/>
    </location>
</feature>
<sequence length="456" mass="46802">MTFRRKISVVAALAIATTAAVSTQANAAAVGGGGASFMANMMDICASGFNKNELVNPGKADTITYASVGSSAGKTGFANGTYKFGGSESAYTSGAPANLVYVPLIGGSIAIGYKVDGMSPANAQVRLTSETVAKIFAGQIKKWNDPAIVASNKASTVKKKLSASKLGVTVTAKKVAANVTFTVKMTAAAKTKYKNAKVTISAATLGGATKSIINSRYTKPMTKTTAYVANTTYQVNVGKNPIGVLAVATVKDGVTITMPDLAIRVVHRSDGSGTTNNFINFLNKSFPAIWNKPTSDTYSTGFPGTLPSDGSFQSAKGNEGLSSYVSQNNGAITYAELSFLEERGVAAAAIQNPSGTYVSPSPSTSASWLEGAEVGAEGLVTQNYAYTASDAYPINAVSYGLASSAASADMSISKRFFSYFLNTCAPKSAPGAGYTPLVGKILEKAVSQLAKVNGGA</sequence>